<dbReference type="Gene3D" id="1.10.490.10">
    <property type="entry name" value="Globins"/>
    <property type="match status" value="1"/>
</dbReference>
<organism evidence="6 7">
    <name type="scientific">Chryseolinea serpens</name>
    <dbReference type="NCBI Taxonomy" id="947013"/>
    <lineage>
        <taxon>Bacteria</taxon>
        <taxon>Pseudomonadati</taxon>
        <taxon>Bacteroidota</taxon>
        <taxon>Cytophagia</taxon>
        <taxon>Cytophagales</taxon>
        <taxon>Fulvivirgaceae</taxon>
        <taxon>Chryseolinea</taxon>
    </lineage>
</organism>
<keyword evidence="3 5" id="KW-0479">Metal-binding</keyword>
<sequence>MKPDLSSREQVEKLISAFYARVSEDALLAPVFSHVDWPHHLPIMVNFWSSMLLGDQSYRGNPFQKHIHLPIGREHFDQWLHLFYTTMDEHFSGPTADEAKSRAASIATLFQHRLGLTA</sequence>
<keyword evidence="7" id="KW-1185">Reference proteome</keyword>
<evidence type="ECO:0000256" key="5">
    <source>
        <dbReference type="PIRSR" id="PIRSR601486-1"/>
    </source>
</evidence>
<accession>A0A1M5U0G3</accession>
<dbReference type="InterPro" id="IPR009050">
    <property type="entry name" value="Globin-like_sf"/>
</dbReference>
<keyword evidence="4 5" id="KW-0408">Iron</keyword>
<evidence type="ECO:0000256" key="2">
    <source>
        <dbReference type="ARBA" id="ARBA00022617"/>
    </source>
</evidence>
<keyword evidence="1" id="KW-0813">Transport</keyword>
<evidence type="ECO:0000256" key="1">
    <source>
        <dbReference type="ARBA" id="ARBA00022448"/>
    </source>
</evidence>
<dbReference type="InterPro" id="IPR001486">
    <property type="entry name" value="Hemoglobin_trunc"/>
</dbReference>
<dbReference type="SUPFAM" id="SSF46458">
    <property type="entry name" value="Globin-like"/>
    <property type="match status" value="1"/>
</dbReference>
<dbReference type="Proteomes" id="UP000184212">
    <property type="component" value="Unassembled WGS sequence"/>
</dbReference>
<evidence type="ECO:0000313" key="6">
    <source>
        <dbReference type="EMBL" id="SHH56350.1"/>
    </source>
</evidence>
<reference evidence="6 7" key="1">
    <citation type="submission" date="2016-11" db="EMBL/GenBank/DDBJ databases">
        <authorList>
            <person name="Jaros S."/>
            <person name="Januszkiewicz K."/>
            <person name="Wedrychowicz H."/>
        </authorList>
    </citation>
    <scope>NUCLEOTIDE SEQUENCE [LARGE SCALE GENOMIC DNA]</scope>
    <source>
        <strain evidence="6 7">DSM 24574</strain>
    </source>
</reference>
<dbReference type="STRING" id="947013.SAMN04488109_4379"/>
<gene>
    <name evidence="6" type="ORF">SAMN04488109_4379</name>
</gene>
<dbReference type="InterPro" id="IPR012292">
    <property type="entry name" value="Globin/Proto"/>
</dbReference>
<proteinExistence type="predicted"/>
<dbReference type="GO" id="GO:0020037">
    <property type="term" value="F:heme binding"/>
    <property type="evidence" value="ECO:0007669"/>
    <property type="project" value="InterPro"/>
</dbReference>
<dbReference type="CDD" id="cd08916">
    <property type="entry name" value="TrHb3_P"/>
    <property type="match status" value="1"/>
</dbReference>
<dbReference type="EMBL" id="FQWQ01000003">
    <property type="protein sequence ID" value="SHH56350.1"/>
    <property type="molecule type" value="Genomic_DNA"/>
</dbReference>
<evidence type="ECO:0000313" key="7">
    <source>
        <dbReference type="Proteomes" id="UP000184212"/>
    </source>
</evidence>
<protein>
    <submittedName>
        <fullName evidence="6">Hemoglobin</fullName>
    </submittedName>
</protein>
<dbReference type="Pfam" id="PF01152">
    <property type="entry name" value="Bac_globin"/>
    <property type="match status" value="1"/>
</dbReference>
<feature type="binding site" description="distal binding residue" evidence="5">
    <location>
        <position position="39"/>
    </location>
    <ligand>
        <name>heme</name>
        <dbReference type="ChEBI" id="CHEBI:30413"/>
    </ligand>
    <ligandPart>
        <name>Fe</name>
        <dbReference type="ChEBI" id="CHEBI:18248"/>
    </ligandPart>
</feature>
<dbReference type="GO" id="GO:0046872">
    <property type="term" value="F:metal ion binding"/>
    <property type="evidence" value="ECO:0007669"/>
    <property type="project" value="UniProtKB-KW"/>
</dbReference>
<dbReference type="RefSeq" id="WP_073139615.1">
    <property type="nucleotide sequence ID" value="NZ_FQWQ01000003.1"/>
</dbReference>
<dbReference type="GO" id="GO:0019825">
    <property type="term" value="F:oxygen binding"/>
    <property type="evidence" value="ECO:0007669"/>
    <property type="project" value="InterPro"/>
</dbReference>
<keyword evidence="2 5" id="KW-0349">Heme</keyword>
<evidence type="ECO:0000256" key="3">
    <source>
        <dbReference type="ARBA" id="ARBA00022723"/>
    </source>
</evidence>
<dbReference type="AlphaFoldDB" id="A0A1M5U0G3"/>
<evidence type="ECO:0000256" key="4">
    <source>
        <dbReference type="ARBA" id="ARBA00023004"/>
    </source>
</evidence>
<name>A0A1M5U0G3_9BACT</name>